<feature type="transmembrane region" description="Helical" evidence="1">
    <location>
        <begin position="68"/>
        <end position="86"/>
    </location>
</feature>
<sequence>MSFEEDLKKFVHVMAFFMGVKIVVDCFGVGIFGGIFGVAVMLIVGIVINKVLDYDWNNVLAIWKRRMFKMWILTKILIGIFTFTVIESLLIAIYASGLFGIIAMVVIAVELYKYVQRKA</sequence>
<evidence type="ECO:0000256" key="1">
    <source>
        <dbReference type="SAM" id="Phobius"/>
    </source>
</evidence>
<comment type="caution">
    <text evidence="2">The sequence shown here is derived from an EMBL/GenBank/DDBJ whole genome shotgun (WGS) entry which is preliminary data.</text>
</comment>
<dbReference type="AlphaFoldDB" id="A0AAV4P6V7"/>
<evidence type="ECO:0000313" key="3">
    <source>
        <dbReference type="Proteomes" id="UP001054837"/>
    </source>
</evidence>
<reference evidence="2 3" key="1">
    <citation type="submission" date="2021-06" db="EMBL/GenBank/DDBJ databases">
        <title>Caerostris darwini draft genome.</title>
        <authorList>
            <person name="Kono N."/>
            <person name="Arakawa K."/>
        </authorList>
    </citation>
    <scope>NUCLEOTIDE SEQUENCE [LARGE SCALE GENOMIC DNA]</scope>
</reference>
<gene>
    <name evidence="2" type="ORF">CDAR_171061</name>
</gene>
<protein>
    <recommendedName>
        <fullName evidence="4">ATP synthase I</fullName>
    </recommendedName>
</protein>
<keyword evidence="3" id="KW-1185">Reference proteome</keyword>
<evidence type="ECO:0008006" key="4">
    <source>
        <dbReference type="Google" id="ProtNLM"/>
    </source>
</evidence>
<dbReference type="Proteomes" id="UP001054837">
    <property type="component" value="Unassembled WGS sequence"/>
</dbReference>
<feature type="transmembrane region" description="Helical" evidence="1">
    <location>
        <begin position="92"/>
        <end position="112"/>
    </location>
</feature>
<keyword evidence="1" id="KW-0472">Membrane</keyword>
<proteinExistence type="predicted"/>
<keyword evidence="1" id="KW-0812">Transmembrane</keyword>
<name>A0AAV4P6V7_9ARAC</name>
<accession>A0AAV4P6V7</accession>
<dbReference type="EMBL" id="BPLQ01002451">
    <property type="protein sequence ID" value="GIX93077.1"/>
    <property type="molecule type" value="Genomic_DNA"/>
</dbReference>
<feature type="transmembrane region" description="Helical" evidence="1">
    <location>
        <begin position="20"/>
        <end position="48"/>
    </location>
</feature>
<evidence type="ECO:0000313" key="2">
    <source>
        <dbReference type="EMBL" id="GIX93077.1"/>
    </source>
</evidence>
<organism evidence="2 3">
    <name type="scientific">Caerostris darwini</name>
    <dbReference type="NCBI Taxonomy" id="1538125"/>
    <lineage>
        <taxon>Eukaryota</taxon>
        <taxon>Metazoa</taxon>
        <taxon>Ecdysozoa</taxon>
        <taxon>Arthropoda</taxon>
        <taxon>Chelicerata</taxon>
        <taxon>Arachnida</taxon>
        <taxon>Araneae</taxon>
        <taxon>Araneomorphae</taxon>
        <taxon>Entelegynae</taxon>
        <taxon>Araneoidea</taxon>
        <taxon>Araneidae</taxon>
        <taxon>Caerostris</taxon>
    </lineage>
</organism>
<keyword evidence="1" id="KW-1133">Transmembrane helix</keyword>